<evidence type="ECO:0000313" key="3">
    <source>
        <dbReference type="Proteomes" id="UP001611162"/>
    </source>
</evidence>
<reference evidence="2 3" key="1">
    <citation type="submission" date="2024-10" db="EMBL/GenBank/DDBJ databases">
        <title>The Natural Products Discovery Center: Release of the First 8490 Sequenced Strains for Exploring Actinobacteria Biosynthetic Diversity.</title>
        <authorList>
            <person name="Kalkreuter E."/>
            <person name="Kautsar S.A."/>
            <person name="Yang D."/>
            <person name="Bader C.D."/>
            <person name="Teijaro C.N."/>
            <person name="Fluegel L."/>
            <person name="Davis C.M."/>
            <person name="Simpson J.R."/>
            <person name="Lauterbach L."/>
            <person name="Steele A.D."/>
            <person name="Gui C."/>
            <person name="Meng S."/>
            <person name="Li G."/>
            <person name="Viehrig K."/>
            <person name="Ye F."/>
            <person name="Su P."/>
            <person name="Kiefer A.F."/>
            <person name="Nichols A."/>
            <person name="Cepeda A.J."/>
            <person name="Yan W."/>
            <person name="Fan B."/>
            <person name="Jiang Y."/>
            <person name="Adhikari A."/>
            <person name="Zheng C.-J."/>
            <person name="Schuster L."/>
            <person name="Cowan T.M."/>
            <person name="Smanski M.J."/>
            <person name="Chevrette M.G."/>
            <person name="De Carvalho L.P.S."/>
            <person name="Shen B."/>
        </authorList>
    </citation>
    <scope>NUCLEOTIDE SEQUENCE [LARGE SCALE GENOMIC DNA]</scope>
    <source>
        <strain evidence="2 3">NPDC020979</strain>
    </source>
</reference>
<feature type="compositionally biased region" description="Polar residues" evidence="1">
    <location>
        <begin position="75"/>
        <end position="90"/>
    </location>
</feature>
<dbReference type="InterPro" id="IPR052909">
    <property type="entry name" value="Transposase_6_like"/>
</dbReference>
<comment type="caution">
    <text evidence="2">The sequence shown here is derived from an EMBL/GenBank/DDBJ whole genome shotgun (WGS) entry which is preliminary data.</text>
</comment>
<dbReference type="EMBL" id="JBIRRB010000006">
    <property type="protein sequence ID" value="MFI0912559.1"/>
    <property type="molecule type" value="Genomic_DNA"/>
</dbReference>
<feature type="region of interest" description="Disordered" evidence="1">
    <location>
        <begin position="62"/>
        <end position="90"/>
    </location>
</feature>
<evidence type="ECO:0000256" key="1">
    <source>
        <dbReference type="SAM" id="MobiDB-lite"/>
    </source>
</evidence>
<evidence type="ECO:0000313" key="2">
    <source>
        <dbReference type="EMBL" id="MFI0912559.1"/>
    </source>
</evidence>
<sequence length="90" mass="10230">MPERYGPWARGYDLFRRWQRDGTWQRIFTELQARADAEELISWDLSIDSTVCQAHQQAAGARNRGSCRPRGRAASLSSRMTTVSDARTAA</sequence>
<protein>
    <recommendedName>
        <fullName evidence="4">Transposase</fullName>
    </recommendedName>
</protein>
<proteinExistence type="predicted"/>
<name>A0ABW7T4Y2_9ACTN</name>
<organism evidence="2 3">
    <name type="scientific">Streptomyces abikoensis</name>
    <dbReference type="NCBI Taxonomy" id="97398"/>
    <lineage>
        <taxon>Bacteria</taxon>
        <taxon>Bacillati</taxon>
        <taxon>Actinomycetota</taxon>
        <taxon>Actinomycetes</taxon>
        <taxon>Kitasatosporales</taxon>
        <taxon>Streptomycetaceae</taxon>
        <taxon>Streptomyces</taxon>
    </lineage>
</organism>
<dbReference type="PANTHER" id="PTHR46637:SF1">
    <property type="entry name" value="BLL5188 PROTEIN"/>
    <property type="match status" value="1"/>
</dbReference>
<evidence type="ECO:0008006" key="4">
    <source>
        <dbReference type="Google" id="ProtNLM"/>
    </source>
</evidence>
<keyword evidence="3" id="KW-1185">Reference proteome</keyword>
<dbReference type="RefSeq" id="WP_397613443.1">
    <property type="nucleotide sequence ID" value="NZ_JBIRRB010000006.1"/>
</dbReference>
<dbReference type="PANTHER" id="PTHR46637">
    <property type="entry name" value="TIS1421-TRANSPOSASE PROTEIN A"/>
    <property type="match status" value="1"/>
</dbReference>
<dbReference type="Proteomes" id="UP001611162">
    <property type="component" value="Unassembled WGS sequence"/>
</dbReference>
<gene>
    <name evidence="2" type="ORF">ACH4TF_19120</name>
</gene>
<accession>A0ABW7T4Y2</accession>